<gene>
    <name evidence="13" type="ORF">H9761_12630</name>
</gene>
<dbReference type="Pfam" id="PF00072">
    <property type="entry name" value="Response_reg"/>
    <property type="match status" value="1"/>
</dbReference>
<feature type="domain" description="Response regulatory" evidence="12">
    <location>
        <begin position="2"/>
        <end position="119"/>
    </location>
</feature>
<keyword evidence="6" id="KW-0805">Transcription regulation</keyword>
<evidence type="ECO:0000256" key="5">
    <source>
        <dbReference type="ARBA" id="ARBA00023012"/>
    </source>
</evidence>
<dbReference type="GO" id="GO:0043565">
    <property type="term" value="F:sequence-specific DNA binding"/>
    <property type="evidence" value="ECO:0007669"/>
    <property type="project" value="InterPro"/>
</dbReference>
<evidence type="ECO:0000259" key="12">
    <source>
        <dbReference type="PROSITE" id="PS50110"/>
    </source>
</evidence>
<dbReference type="InterPro" id="IPR011006">
    <property type="entry name" value="CheY-like_superfamily"/>
</dbReference>
<sequence>MKLLIADDEIYMLDYLKKLVDWEAYGFDQIFTAGGGSLARDLLVEKQPELLITDIKMPRISGLDLCALVEEKGYSTSIIIVSGYGEFEYAKRAMRYGVSEYLVKPILKADMEEVMDRLLKSRPEWRERVKKEEGNGTGRDRKELIAYIQKYISDNFDKPLSLDMIGEAVHLHPAYLSGLFKEETGGNLSGYIADVRMQKAAELLEQTELRVNEIMCLTGYRKSQHFTKLFREKFGATPMEYRRKKQIGFPEGGGK</sequence>
<protein>
    <recommendedName>
        <fullName evidence="2">Stage 0 sporulation protein A homolog</fullName>
    </recommendedName>
</protein>
<evidence type="ECO:0000256" key="10">
    <source>
        <dbReference type="PROSITE-ProRule" id="PRU00169"/>
    </source>
</evidence>
<keyword evidence="5" id="KW-0902">Two-component regulatory system</keyword>
<comment type="function">
    <text evidence="9">May play the central regulatory role in sporulation. It may be an element of the effector pathway responsible for the activation of sporulation genes in response to nutritional stress. Spo0A may act in concert with spo0H (a sigma factor) to control the expression of some genes that are critical to the sporulation process.</text>
</comment>
<keyword evidence="4 10" id="KW-0597">Phosphoprotein</keyword>
<keyword evidence="3" id="KW-0963">Cytoplasm</keyword>
<organism evidence="13 14">
    <name type="scientific">Candidatus Eisenbergiella merdavium</name>
    <dbReference type="NCBI Taxonomy" id="2838551"/>
    <lineage>
        <taxon>Bacteria</taxon>
        <taxon>Bacillati</taxon>
        <taxon>Bacillota</taxon>
        <taxon>Clostridia</taxon>
        <taxon>Lachnospirales</taxon>
        <taxon>Lachnospiraceae</taxon>
        <taxon>Eisenbergiella</taxon>
    </lineage>
</organism>
<reference evidence="13" key="1">
    <citation type="journal article" date="2021" name="PeerJ">
        <title>Extensive microbial diversity within the chicken gut microbiome revealed by metagenomics and culture.</title>
        <authorList>
            <person name="Gilroy R."/>
            <person name="Ravi A."/>
            <person name="Getino M."/>
            <person name="Pursley I."/>
            <person name="Horton D.L."/>
            <person name="Alikhan N.F."/>
            <person name="Baker D."/>
            <person name="Gharbi K."/>
            <person name="Hall N."/>
            <person name="Watson M."/>
            <person name="Adriaenssens E.M."/>
            <person name="Foster-Nyarko E."/>
            <person name="Jarju S."/>
            <person name="Secka A."/>
            <person name="Antonio M."/>
            <person name="Oren A."/>
            <person name="Chaudhuri R.R."/>
            <person name="La Ragione R."/>
            <person name="Hildebrand F."/>
            <person name="Pallen M.J."/>
        </authorList>
    </citation>
    <scope>NUCLEOTIDE SEQUENCE</scope>
    <source>
        <strain evidence="13">USAMLcec2-132</strain>
    </source>
</reference>
<dbReference type="InterPro" id="IPR051552">
    <property type="entry name" value="HptR"/>
</dbReference>
<dbReference type="PROSITE" id="PS50110">
    <property type="entry name" value="RESPONSE_REGULATORY"/>
    <property type="match status" value="1"/>
</dbReference>
<dbReference type="GO" id="GO:0000160">
    <property type="term" value="P:phosphorelay signal transduction system"/>
    <property type="evidence" value="ECO:0007669"/>
    <property type="project" value="UniProtKB-KW"/>
</dbReference>
<dbReference type="SUPFAM" id="SSF46689">
    <property type="entry name" value="Homeodomain-like"/>
    <property type="match status" value="2"/>
</dbReference>
<comment type="subcellular location">
    <subcellularLocation>
        <location evidence="1">Cytoplasm</location>
    </subcellularLocation>
</comment>
<evidence type="ECO:0000313" key="14">
    <source>
        <dbReference type="Proteomes" id="UP000823891"/>
    </source>
</evidence>
<feature type="modified residue" description="4-aspartylphosphate" evidence="10">
    <location>
        <position position="54"/>
    </location>
</feature>
<dbReference type="CDD" id="cd17536">
    <property type="entry name" value="REC_YesN-like"/>
    <property type="match status" value="1"/>
</dbReference>
<evidence type="ECO:0000256" key="9">
    <source>
        <dbReference type="ARBA" id="ARBA00024867"/>
    </source>
</evidence>
<dbReference type="Gene3D" id="3.40.50.2300">
    <property type="match status" value="1"/>
</dbReference>
<dbReference type="InterPro" id="IPR009057">
    <property type="entry name" value="Homeodomain-like_sf"/>
</dbReference>
<dbReference type="Pfam" id="PF12833">
    <property type="entry name" value="HTH_18"/>
    <property type="match status" value="1"/>
</dbReference>
<dbReference type="SMART" id="SM00448">
    <property type="entry name" value="REC"/>
    <property type="match status" value="1"/>
</dbReference>
<dbReference type="PROSITE" id="PS01124">
    <property type="entry name" value="HTH_ARAC_FAMILY_2"/>
    <property type="match status" value="1"/>
</dbReference>
<dbReference type="Gene3D" id="1.10.10.60">
    <property type="entry name" value="Homeodomain-like"/>
    <property type="match status" value="2"/>
</dbReference>
<evidence type="ECO:0000259" key="11">
    <source>
        <dbReference type="PROSITE" id="PS01124"/>
    </source>
</evidence>
<evidence type="ECO:0000256" key="7">
    <source>
        <dbReference type="ARBA" id="ARBA00023125"/>
    </source>
</evidence>
<name>A0A9D2SQ17_9FIRM</name>
<accession>A0A9D2SQ17</accession>
<evidence type="ECO:0000256" key="8">
    <source>
        <dbReference type="ARBA" id="ARBA00023163"/>
    </source>
</evidence>
<comment type="caution">
    <text evidence="13">The sequence shown here is derived from an EMBL/GenBank/DDBJ whole genome shotgun (WGS) entry which is preliminary data.</text>
</comment>
<dbReference type="GO" id="GO:0003700">
    <property type="term" value="F:DNA-binding transcription factor activity"/>
    <property type="evidence" value="ECO:0007669"/>
    <property type="project" value="InterPro"/>
</dbReference>
<feature type="domain" description="HTH araC/xylS-type" evidence="11">
    <location>
        <begin position="146"/>
        <end position="244"/>
    </location>
</feature>
<dbReference type="Proteomes" id="UP000823891">
    <property type="component" value="Unassembled WGS sequence"/>
</dbReference>
<dbReference type="InterPro" id="IPR018060">
    <property type="entry name" value="HTH_AraC"/>
</dbReference>
<keyword evidence="8" id="KW-0804">Transcription</keyword>
<dbReference type="PRINTS" id="PR00032">
    <property type="entry name" value="HTHARAC"/>
</dbReference>
<dbReference type="SUPFAM" id="SSF52172">
    <property type="entry name" value="CheY-like"/>
    <property type="match status" value="1"/>
</dbReference>
<proteinExistence type="predicted"/>
<reference evidence="13" key="2">
    <citation type="submission" date="2021-04" db="EMBL/GenBank/DDBJ databases">
        <authorList>
            <person name="Gilroy R."/>
        </authorList>
    </citation>
    <scope>NUCLEOTIDE SEQUENCE</scope>
    <source>
        <strain evidence="13">USAMLcec2-132</strain>
    </source>
</reference>
<evidence type="ECO:0000256" key="2">
    <source>
        <dbReference type="ARBA" id="ARBA00018672"/>
    </source>
</evidence>
<dbReference type="PANTHER" id="PTHR42713">
    <property type="entry name" value="HISTIDINE KINASE-RELATED"/>
    <property type="match status" value="1"/>
</dbReference>
<dbReference type="PANTHER" id="PTHR42713:SF3">
    <property type="entry name" value="TRANSCRIPTIONAL REGULATORY PROTEIN HPTR"/>
    <property type="match status" value="1"/>
</dbReference>
<dbReference type="AlphaFoldDB" id="A0A9D2SQ17"/>
<dbReference type="InterPro" id="IPR020449">
    <property type="entry name" value="Tscrpt_reg_AraC-type_HTH"/>
</dbReference>
<evidence type="ECO:0000256" key="1">
    <source>
        <dbReference type="ARBA" id="ARBA00004496"/>
    </source>
</evidence>
<evidence type="ECO:0000256" key="3">
    <source>
        <dbReference type="ARBA" id="ARBA00022490"/>
    </source>
</evidence>
<evidence type="ECO:0000256" key="6">
    <source>
        <dbReference type="ARBA" id="ARBA00023015"/>
    </source>
</evidence>
<keyword evidence="7" id="KW-0238">DNA-binding</keyword>
<dbReference type="EMBL" id="DWWS01000045">
    <property type="protein sequence ID" value="HJC24539.1"/>
    <property type="molecule type" value="Genomic_DNA"/>
</dbReference>
<dbReference type="SMART" id="SM00342">
    <property type="entry name" value="HTH_ARAC"/>
    <property type="match status" value="1"/>
</dbReference>
<evidence type="ECO:0000256" key="4">
    <source>
        <dbReference type="ARBA" id="ARBA00022553"/>
    </source>
</evidence>
<dbReference type="InterPro" id="IPR001789">
    <property type="entry name" value="Sig_transdc_resp-reg_receiver"/>
</dbReference>
<evidence type="ECO:0000313" key="13">
    <source>
        <dbReference type="EMBL" id="HJC24539.1"/>
    </source>
</evidence>
<dbReference type="GO" id="GO:0005737">
    <property type="term" value="C:cytoplasm"/>
    <property type="evidence" value="ECO:0007669"/>
    <property type="project" value="UniProtKB-SubCell"/>
</dbReference>